<feature type="transmembrane region" description="Helical" evidence="2">
    <location>
        <begin position="323"/>
        <end position="340"/>
    </location>
</feature>
<evidence type="ECO:0000256" key="1">
    <source>
        <dbReference type="PROSITE-ProRule" id="PRU00339"/>
    </source>
</evidence>
<organism evidence="3 4">
    <name type="scientific">Phytomonospora endophytica</name>
    <dbReference type="NCBI Taxonomy" id="714109"/>
    <lineage>
        <taxon>Bacteria</taxon>
        <taxon>Bacillati</taxon>
        <taxon>Actinomycetota</taxon>
        <taxon>Actinomycetes</taxon>
        <taxon>Micromonosporales</taxon>
        <taxon>Micromonosporaceae</taxon>
        <taxon>Phytomonospora</taxon>
    </lineage>
</organism>
<evidence type="ECO:0000313" key="4">
    <source>
        <dbReference type="Proteomes" id="UP000548476"/>
    </source>
</evidence>
<dbReference type="PROSITE" id="PS50005">
    <property type="entry name" value="TPR"/>
    <property type="match status" value="1"/>
</dbReference>
<feature type="transmembrane region" description="Helical" evidence="2">
    <location>
        <begin position="259"/>
        <end position="278"/>
    </location>
</feature>
<keyword evidence="2" id="KW-0472">Membrane</keyword>
<dbReference type="EMBL" id="JACHGT010000007">
    <property type="protein sequence ID" value="MBB6035621.1"/>
    <property type="molecule type" value="Genomic_DNA"/>
</dbReference>
<dbReference type="InterPro" id="IPR019734">
    <property type="entry name" value="TPR_rpt"/>
</dbReference>
<dbReference type="SUPFAM" id="SSF48452">
    <property type="entry name" value="TPR-like"/>
    <property type="match status" value="2"/>
</dbReference>
<name>A0A841FEB6_9ACTN</name>
<dbReference type="PANTHER" id="PTHR12558">
    <property type="entry name" value="CELL DIVISION CYCLE 16,23,27"/>
    <property type="match status" value="1"/>
</dbReference>
<dbReference type="AlphaFoldDB" id="A0A841FEB6"/>
<reference evidence="3 4" key="1">
    <citation type="submission" date="2020-08" db="EMBL/GenBank/DDBJ databases">
        <title>Genomic Encyclopedia of Type Strains, Phase IV (KMG-IV): sequencing the most valuable type-strain genomes for metagenomic binning, comparative biology and taxonomic classification.</title>
        <authorList>
            <person name="Goeker M."/>
        </authorList>
    </citation>
    <scope>NUCLEOTIDE SEQUENCE [LARGE SCALE GENOMIC DNA]</scope>
    <source>
        <strain evidence="3 4">YIM 65646</strain>
    </source>
</reference>
<dbReference type="Pfam" id="PF14559">
    <property type="entry name" value="TPR_19"/>
    <property type="match status" value="1"/>
</dbReference>
<dbReference type="SMART" id="SM00028">
    <property type="entry name" value="TPR"/>
    <property type="match status" value="4"/>
</dbReference>
<feature type="transmembrane region" description="Helical" evidence="2">
    <location>
        <begin position="299"/>
        <end position="317"/>
    </location>
</feature>
<dbReference type="PANTHER" id="PTHR12558:SF13">
    <property type="entry name" value="CELL DIVISION CYCLE PROTEIN 27 HOMOLOG"/>
    <property type="match status" value="1"/>
</dbReference>
<feature type="transmembrane region" description="Helical" evidence="2">
    <location>
        <begin position="235"/>
        <end position="253"/>
    </location>
</feature>
<sequence length="347" mass="38209">MSEDIAERRADALLDAGRPAEARVHAAQAVASDPGNGGAWLSLAHALNELGEHEEALTAAERVIVLWHDPAAGHLQRCDALLRLGRIDEALDAARESVRLRPNSWRTHFELARATIAVHRRAEAWPVLGEGRAAAAESVRLGPEESDAFRILGVIHGEFKDRADARVAFEEAVRLDPNAANTWHAYAEFEYHADRDRVGAEYYSRSLRLDPHRRNTAERLRELAVFTSWGPVRNLGIAGVVLTLFWLTSLFAADPIDHVSRVVFSGVALAACWFQPVLRLSRTSRDLRRFGWNVLRRSWVTRALAGATAALVVAAALPWDVPAAFGYPLVLVCAATALLARKRALLA</sequence>
<dbReference type="Gene3D" id="1.25.40.10">
    <property type="entry name" value="Tetratricopeptide repeat domain"/>
    <property type="match status" value="2"/>
</dbReference>
<proteinExistence type="predicted"/>
<keyword evidence="2" id="KW-0812">Transmembrane</keyword>
<accession>A0A841FEB6</accession>
<dbReference type="RefSeq" id="WP_184788496.1">
    <property type="nucleotide sequence ID" value="NZ_BONT01000082.1"/>
</dbReference>
<keyword evidence="4" id="KW-1185">Reference proteome</keyword>
<evidence type="ECO:0000313" key="3">
    <source>
        <dbReference type="EMBL" id="MBB6035621.1"/>
    </source>
</evidence>
<evidence type="ECO:0000256" key="2">
    <source>
        <dbReference type="SAM" id="Phobius"/>
    </source>
</evidence>
<dbReference type="Pfam" id="PF13432">
    <property type="entry name" value="TPR_16"/>
    <property type="match status" value="1"/>
</dbReference>
<gene>
    <name evidence="3" type="ORF">HNR73_003485</name>
</gene>
<keyword evidence="1" id="KW-0802">TPR repeat</keyword>
<keyword evidence="2" id="KW-1133">Transmembrane helix</keyword>
<dbReference type="Proteomes" id="UP000548476">
    <property type="component" value="Unassembled WGS sequence"/>
</dbReference>
<comment type="caution">
    <text evidence="3">The sequence shown here is derived from an EMBL/GenBank/DDBJ whole genome shotgun (WGS) entry which is preliminary data.</text>
</comment>
<dbReference type="InterPro" id="IPR011990">
    <property type="entry name" value="TPR-like_helical_dom_sf"/>
</dbReference>
<feature type="repeat" description="TPR" evidence="1">
    <location>
        <begin position="146"/>
        <end position="179"/>
    </location>
</feature>
<protein>
    <submittedName>
        <fullName evidence="3">Tetratricopeptide (TPR) repeat protein</fullName>
    </submittedName>
</protein>